<dbReference type="FunFam" id="3.40.50.300:FF:000006">
    <property type="entry name" value="DNA-binding transcriptional regulator NtrC"/>
    <property type="match status" value="1"/>
</dbReference>
<dbReference type="InterPro" id="IPR003593">
    <property type="entry name" value="AAA+_ATPase"/>
</dbReference>
<dbReference type="InterPro" id="IPR009057">
    <property type="entry name" value="Homeodomain-like_sf"/>
</dbReference>
<reference evidence="11 12" key="1">
    <citation type="submission" date="2018-01" db="EMBL/GenBank/DDBJ databases">
        <title>Genome sequence of Iodobacter sp. strain PCH194 isolated from Indian Trans-Himalaya.</title>
        <authorList>
            <person name="Kumar V."/>
            <person name="Thakur V."/>
            <person name="Kumar S."/>
            <person name="Singh D."/>
        </authorList>
    </citation>
    <scope>NUCLEOTIDE SEQUENCE [LARGE SCALE GENOMIC DNA]</scope>
    <source>
        <strain evidence="11 12">PCH194</strain>
    </source>
</reference>
<dbReference type="AlphaFoldDB" id="A0A7G3GB93"/>
<evidence type="ECO:0000256" key="4">
    <source>
        <dbReference type="ARBA" id="ARBA00023012"/>
    </source>
</evidence>
<keyword evidence="12" id="KW-1185">Reference proteome</keyword>
<dbReference type="GO" id="GO:0006355">
    <property type="term" value="P:regulation of DNA-templated transcription"/>
    <property type="evidence" value="ECO:0007669"/>
    <property type="project" value="InterPro"/>
</dbReference>
<dbReference type="GO" id="GO:0005524">
    <property type="term" value="F:ATP binding"/>
    <property type="evidence" value="ECO:0007669"/>
    <property type="project" value="UniProtKB-KW"/>
</dbReference>
<dbReference type="EMBL" id="CP025781">
    <property type="protein sequence ID" value="QBC44800.1"/>
    <property type="molecule type" value="Genomic_DNA"/>
</dbReference>
<keyword evidence="5" id="KW-0805">Transcription regulation</keyword>
<keyword evidence="7" id="KW-0804">Transcription</keyword>
<dbReference type="RefSeq" id="WP_130107317.1">
    <property type="nucleotide sequence ID" value="NZ_CP025781.1"/>
</dbReference>
<dbReference type="Pfam" id="PF00072">
    <property type="entry name" value="Response_reg"/>
    <property type="match status" value="1"/>
</dbReference>
<dbReference type="Proteomes" id="UP000515917">
    <property type="component" value="Chromosome"/>
</dbReference>
<dbReference type="PANTHER" id="PTHR32071:SF21">
    <property type="entry name" value="TRANSCRIPTIONAL REGULATORY PROTEIN FLGR"/>
    <property type="match status" value="1"/>
</dbReference>
<dbReference type="InterPro" id="IPR002197">
    <property type="entry name" value="HTH_Fis"/>
</dbReference>
<evidence type="ECO:0000256" key="3">
    <source>
        <dbReference type="ARBA" id="ARBA00022840"/>
    </source>
</evidence>
<accession>A0A7G3GB93</accession>
<feature type="domain" description="Response regulatory" evidence="10">
    <location>
        <begin position="4"/>
        <end position="118"/>
    </location>
</feature>
<dbReference type="CDD" id="cd00009">
    <property type="entry name" value="AAA"/>
    <property type="match status" value="1"/>
</dbReference>
<keyword evidence="2" id="KW-0547">Nucleotide-binding</keyword>
<name>A0A7G3GB93_9NEIS</name>
<organism evidence="11 12">
    <name type="scientific">Iodobacter fluviatilis</name>
    <dbReference type="NCBI Taxonomy" id="537"/>
    <lineage>
        <taxon>Bacteria</taxon>
        <taxon>Pseudomonadati</taxon>
        <taxon>Pseudomonadota</taxon>
        <taxon>Betaproteobacteria</taxon>
        <taxon>Neisseriales</taxon>
        <taxon>Chitinibacteraceae</taxon>
        <taxon>Iodobacter</taxon>
    </lineage>
</organism>
<evidence type="ECO:0000259" key="10">
    <source>
        <dbReference type="PROSITE" id="PS50110"/>
    </source>
</evidence>
<dbReference type="KEGG" id="ifl:C1H71_15500"/>
<dbReference type="PANTHER" id="PTHR32071">
    <property type="entry name" value="TRANSCRIPTIONAL REGULATORY PROTEIN"/>
    <property type="match status" value="1"/>
</dbReference>
<feature type="domain" description="Sigma-54 factor interaction" evidence="9">
    <location>
        <begin position="127"/>
        <end position="356"/>
    </location>
</feature>
<dbReference type="Pfam" id="PF02954">
    <property type="entry name" value="HTH_8"/>
    <property type="match status" value="1"/>
</dbReference>
<sequence>MSLPILIVEDDDDLREALADTLELGGYTVLLAEEGQDALNILEKNRVGLVLSDVQMQPIDGEALLQEIKLLYPYLPVILMTAYGVIEKAVAALHAGACHYLPKPFEPDRLLQEVAKYMLGAGDEHDVIAEDPAMLSLLDMSRRVALSDASVMITGESGTGKEVLAKFLHRNSDRAARPFVAINCAAIPETLLESTLFGHEKGSFTGAATQHLGKFEQANGGTLLLDEISEMPLVLQAKLLRVLQEREVERVGGSRPIQIDIRVLATSNRDMKQEVAAGRFREDLFYRLNVFPLHLPALRERSNDILPLAKAMVARHAARQKRRIPVLSAGAVSALLANAWEGNIRELDNVMQRALILAPGDEISAEHLYLPVHSSAANVAALQTLSGDLAPVDMPVVVSDIKELEKKHILETLKSLGGARKSTAEKLGMSERTLRYKLQQYREQNPDLLI</sequence>
<evidence type="ECO:0000313" key="12">
    <source>
        <dbReference type="Proteomes" id="UP000515917"/>
    </source>
</evidence>
<dbReference type="InterPro" id="IPR011006">
    <property type="entry name" value="CheY-like_superfamily"/>
</dbReference>
<evidence type="ECO:0000256" key="7">
    <source>
        <dbReference type="ARBA" id="ARBA00023163"/>
    </source>
</evidence>
<dbReference type="Gene3D" id="1.10.8.60">
    <property type="match status" value="1"/>
</dbReference>
<proteinExistence type="predicted"/>
<dbReference type="Gene3D" id="3.40.50.2300">
    <property type="match status" value="1"/>
</dbReference>
<dbReference type="PRINTS" id="PR01590">
    <property type="entry name" value="HTHFIS"/>
</dbReference>
<dbReference type="Gene3D" id="3.40.50.300">
    <property type="entry name" value="P-loop containing nucleotide triphosphate hydrolases"/>
    <property type="match status" value="1"/>
</dbReference>
<evidence type="ECO:0000256" key="8">
    <source>
        <dbReference type="PROSITE-ProRule" id="PRU00169"/>
    </source>
</evidence>
<dbReference type="PROSITE" id="PS50045">
    <property type="entry name" value="SIGMA54_INTERACT_4"/>
    <property type="match status" value="1"/>
</dbReference>
<dbReference type="FunFam" id="3.40.50.2300:FF:000018">
    <property type="entry name" value="DNA-binding transcriptional regulator NtrC"/>
    <property type="match status" value="1"/>
</dbReference>
<dbReference type="SUPFAM" id="SSF46689">
    <property type="entry name" value="Homeodomain-like"/>
    <property type="match status" value="1"/>
</dbReference>
<dbReference type="InterPro" id="IPR025662">
    <property type="entry name" value="Sigma_54_int_dom_ATP-bd_1"/>
</dbReference>
<dbReference type="SMART" id="SM00382">
    <property type="entry name" value="AAA"/>
    <property type="match status" value="1"/>
</dbReference>
<dbReference type="SUPFAM" id="SSF52172">
    <property type="entry name" value="CheY-like"/>
    <property type="match status" value="1"/>
</dbReference>
<evidence type="ECO:0000313" key="11">
    <source>
        <dbReference type="EMBL" id="QBC44800.1"/>
    </source>
</evidence>
<dbReference type="SMART" id="SM00448">
    <property type="entry name" value="REC"/>
    <property type="match status" value="1"/>
</dbReference>
<dbReference type="Pfam" id="PF25601">
    <property type="entry name" value="AAA_lid_14"/>
    <property type="match status" value="1"/>
</dbReference>
<dbReference type="PROSITE" id="PS00676">
    <property type="entry name" value="SIGMA54_INTERACT_2"/>
    <property type="match status" value="1"/>
</dbReference>
<dbReference type="GO" id="GO:0043565">
    <property type="term" value="F:sequence-specific DNA binding"/>
    <property type="evidence" value="ECO:0007669"/>
    <property type="project" value="InterPro"/>
</dbReference>
<evidence type="ECO:0000256" key="6">
    <source>
        <dbReference type="ARBA" id="ARBA00023125"/>
    </source>
</evidence>
<evidence type="ECO:0000256" key="5">
    <source>
        <dbReference type="ARBA" id="ARBA00023015"/>
    </source>
</evidence>
<evidence type="ECO:0000256" key="2">
    <source>
        <dbReference type="ARBA" id="ARBA00022741"/>
    </source>
</evidence>
<dbReference type="SUPFAM" id="SSF52540">
    <property type="entry name" value="P-loop containing nucleoside triphosphate hydrolases"/>
    <property type="match status" value="1"/>
</dbReference>
<dbReference type="InterPro" id="IPR025943">
    <property type="entry name" value="Sigma_54_int_dom_ATP-bd_2"/>
</dbReference>
<dbReference type="PROSITE" id="PS00675">
    <property type="entry name" value="SIGMA54_INTERACT_1"/>
    <property type="match status" value="1"/>
</dbReference>
<dbReference type="Pfam" id="PF00158">
    <property type="entry name" value="Sigma54_activat"/>
    <property type="match status" value="1"/>
</dbReference>
<dbReference type="InterPro" id="IPR002078">
    <property type="entry name" value="Sigma_54_int"/>
</dbReference>
<keyword evidence="3" id="KW-0067">ATP-binding</keyword>
<dbReference type="InterPro" id="IPR058031">
    <property type="entry name" value="AAA_lid_NorR"/>
</dbReference>
<protein>
    <submittedName>
        <fullName evidence="11">Sigma-54-dependent Fis family transcriptional regulator</fullName>
    </submittedName>
</protein>
<dbReference type="PROSITE" id="PS50110">
    <property type="entry name" value="RESPONSE_REGULATORY"/>
    <property type="match status" value="1"/>
</dbReference>
<dbReference type="InterPro" id="IPR001789">
    <property type="entry name" value="Sig_transdc_resp-reg_receiver"/>
</dbReference>
<keyword evidence="6" id="KW-0238">DNA-binding</keyword>
<feature type="modified residue" description="4-aspartylphosphate" evidence="8">
    <location>
        <position position="53"/>
    </location>
</feature>
<gene>
    <name evidence="11" type="ORF">C1H71_15500</name>
</gene>
<dbReference type="InterPro" id="IPR027417">
    <property type="entry name" value="P-loop_NTPase"/>
</dbReference>
<dbReference type="GO" id="GO:0000160">
    <property type="term" value="P:phosphorelay signal transduction system"/>
    <property type="evidence" value="ECO:0007669"/>
    <property type="project" value="UniProtKB-KW"/>
</dbReference>
<keyword evidence="1 8" id="KW-0597">Phosphoprotein</keyword>
<evidence type="ECO:0000259" key="9">
    <source>
        <dbReference type="PROSITE" id="PS50045"/>
    </source>
</evidence>
<keyword evidence="4" id="KW-0902">Two-component regulatory system</keyword>
<evidence type="ECO:0000256" key="1">
    <source>
        <dbReference type="ARBA" id="ARBA00022553"/>
    </source>
</evidence>
<dbReference type="Gene3D" id="1.10.10.60">
    <property type="entry name" value="Homeodomain-like"/>
    <property type="match status" value="1"/>
</dbReference>